<organism evidence="2 3">
    <name type="scientific">Nocardia abscessus</name>
    <dbReference type="NCBI Taxonomy" id="120957"/>
    <lineage>
        <taxon>Bacteria</taxon>
        <taxon>Bacillati</taxon>
        <taxon>Actinomycetota</taxon>
        <taxon>Actinomycetes</taxon>
        <taxon>Mycobacteriales</taxon>
        <taxon>Nocardiaceae</taxon>
        <taxon>Nocardia</taxon>
    </lineage>
</organism>
<dbReference type="Pfam" id="PF13700">
    <property type="entry name" value="DUF4158"/>
    <property type="match status" value="1"/>
</dbReference>
<gene>
    <name evidence="2" type="ORF">IU470_27570</name>
</gene>
<keyword evidence="3" id="KW-1185">Reference proteome</keyword>
<evidence type="ECO:0000313" key="2">
    <source>
        <dbReference type="EMBL" id="MBF6228844.1"/>
    </source>
</evidence>
<dbReference type="Proteomes" id="UP000807309">
    <property type="component" value="Unassembled WGS sequence"/>
</dbReference>
<name>A0ABS0CET1_9NOCA</name>
<evidence type="ECO:0000259" key="1">
    <source>
        <dbReference type="Pfam" id="PF13700"/>
    </source>
</evidence>
<comment type="caution">
    <text evidence="2">The sequence shown here is derived from an EMBL/GenBank/DDBJ whole genome shotgun (WGS) entry which is preliminary data.</text>
</comment>
<dbReference type="InterPro" id="IPR025296">
    <property type="entry name" value="DUF4158"/>
</dbReference>
<sequence>MLKFFEIEARFPRGVDDIPLGAVAYVAKQVKVDRGEFIKYRWDGRSVKYHRAQVREAFGFCEFTRTDEARLTQWLAGEVCPVELRDERLHEALLVRCRAEQIEPPGRAERIVGSARSSFEFSA</sequence>
<dbReference type="EMBL" id="JADLRE010000026">
    <property type="protein sequence ID" value="MBF6228844.1"/>
    <property type="molecule type" value="Genomic_DNA"/>
</dbReference>
<reference evidence="2 3" key="1">
    <citation type="submission" date="2020-10" db="EMBL/GenBank/DDBJ databases">
        <title>Identification of Nocardia species via Next-generation sequencing and recognition of intraspecies genetic diversity.</title>
        <authorList>
            <person name="Li P."/>
            <person name="Li P."/>
            <person name="Lu B."/>
        </authorList>
    </citation>
    <scope>NUCLEOTIDE SEQUENCE [LARGE SCALE GENOMIC DNA]</scope>
    <source>
        <strain evidence="2 3">N-11</strain>
    </source>
</reference>
<feature type="domain" description="DUF4158" evidence="1">
    <location>
        <begin position="2"/>
        <end position="106"/>
    </location>
</feature>
<accession>A0ABS0CET1</accession>
<proteinExistence type="predicted"/>
<evidence type="ECO:0000313" key="3">
    <source>
        <dbReference type="Proteomes" id="UP000807309"/>
    </source>
</evidence>
<protein>
    <submittedName>
        <fullName evidence="2">DUF4158 domain-containing protein</fullName>
    </submittedName>
</protein>